<name>A0ABU3MUD6_9BURK</name>
<dbReference type="Pfam" id="PF20155">
    <property type="entry name" value="TMP_3"/>
    <property type="match status" value="1"/>
</dbReference>
<protein>
    <submittedName>
        <fullName evidence="3">Tape measure protein</fullName>
    </submittedName>
</protein>
<gene>
    <name evidence="3" type="ORF">OYC61_012720</name>
</gene>
<feature type="coiled-coil region" evidence="1">
    <location>
        <begin position="365"/>
        <end position="408"/>
    </location>
</feature>
<dbReference type="InterPro" id="IPR013491">
    <property type="entry name" value="Tape_meas_N"/>
</dbReference>
<reference evidence="3" key="1">
    <citation type="submission" date="2023-08" db="EMBL/GenBank/DDBJ databases">
        <title>Study of Resistomes in environmental pathogenic environmental.</title>
        <authorList>
            <person name="Bhattacharjee A."/>
            <person name="Singh A.K."/>
        </authorList>
    </citation>
    <scope>NUCLEOTIDE SEQUENCE</scope>
    <source>
        <strain evidence="3">S1</strain>
    </source>
</reference>
<dbReference type="EMBL" id="JAPQTC020000004">
    <property type="protein sequence ID" value="MDT8505162.1"/>
    <property type="molecule type" value="Genomic_DNA"/>
</dbReference>
<dbReference type="NCBIfam" id="TIGR02675">
    <property type="entry name" value="tape_meas_nterm"/>
    <property type="match status" value="1"/>
</dbReference>
<evidence type="ECO:0000256" key="1">
    <source>
        <dbReference type="SAM" id="Coils"/>
    </source>
</evidence>
<evidence type="ECO:0000313" key="4">
    <source>
        <dbReference type="Proteomes" id="UP001074635"/>
    </source>
</evidence>
<feature type="domain" description="Tape measure protein N-terminal" evidence="2">
    <location>
        <begin position="99"/>
        <end position="284"/>
    </location>
</feature>
<proteinExistence type="predicted"/>
<dbReference type="Proteomes" id="UP001074635">
    <property type="component" value="Unassembled WGS sequence"/>
</dbReference>
<sequence length="1149" mass="121361">MAQESRLAITIDSRSAEQKAKDLEQALAAMEAAGIRVVGSSRRVSSGMVGVGGAARAAIPSVDGLNKELAKTDRQAAASAATINRVLKAALAGFSAMHVIDAADNWGQYASRMRMATESADEYEHAQQRMAQSAQLTFRAINETREAFIQLSPVLREMGLSLDQSIDAVDAFSGLLVVNGANAERGAAAMEALAKSFQRGRVDAQAWMTIYSTADTIVEHLAKSSGKTAAEIRQLGIEGKISAEMMAKALVSAYEPVIKQVEGMPTTVRDALTNLNTAFGEYIGWQNEASGATAALASGLGLLGENLSGVLNAGLVVGGAALAAYSVKTGLARIETGKLTVAKIASANADRAAALAARSVAAARVEQARATLAAAVSEKEKLVATSLLANAERNLAAASTSVATANRALGTSMLGLVGGPIGAITLAAGLASSAFFYFQGSSERAKKTLEEMAQPLDDVVGKFKELGRTQMAGKLVEYAEIAEESAKKAEGAFISLLGSIETSDLPQFRTSKDGLFEMIEALNQAEKKGEELDAVIKGMGSKLDIPQSVLNKWLVAAANFAEAQKKANDESEKLAAVKKLYEELGTAAQESASNLTSLNAAMGIEKWDEYLKKLTDARDVIGMNAKQLGAFEAAQAGANSLQQEMAGIVTAQTDAFKKLQSAIDDKDKKAIEAAQNNIRALDIERQKVELLAIKTQALIAATNAFARGEVSGDVASGILQNMLQGFSQAEAAIAVSKEAEAQIKNIYANTNPSDSTKGGANAAKEAARLLQTLRDQVAVLGMSESEMQRYQLRVAGATPEQLKMADSLLATKEAFEKTKAAQEAYKSLMLDLRTEEERTNDQFKERIKVLREAGLSAEQYQASLNKLVTSNISVVPKFDGVDASVGGASGELIRVAQARAELDQWRAKELEQKAAYFQTVEGMEEQHAAAVLEINRRYNEQQASLSDAWRSATLANFASVTGDAAEMLKGLGMEGSAIYKAMFIASKAASIAQAIVNTELAYTRALATPGGEVLAPWIRGLGYASVGVMAATSLTGMAHSGIDQIPREGTWLLDKGERVLSPRQNSDLTSYLKKANTVPAGAGGGGQPIQINVEVNIASDGSAQTQVDGAGAQQGRQLAEMVAGMVQQGLVREMRQGGLLWNQQNGYSR</sequence>
<keyword evidence="1" id="KW-0175">Coiled coil</keyword>
<evidence type="ECO:0000259" key="2">
    <source>
        <dbReference type="Pfam" id="PF20155"/>
    </source>
</evidence>
<comment type="caution">
    <text evidence="3">The sequence shown here is derived from an EMBL/GenBank/DDBJ whole genome shotgun (WGS) entry which is preliminary data.</text>
</comment>
<organism evidence="3 4">
    <name type="scientific">Alcaligenes nematophilus</name>
    <dbReference type="NCBI Taxonomy" id="2994643"/>
    <lineage>
        <taxon>Bacteria</taxon>
        <taxon>Pseudomonadati</taxon>
        <taxon>Pseudomonadota</taxon>
        <taxon>Betaproteobacteria</taxon>
        <taxon>Burkholderiales</taxon>
        <taxon>Alcaligenaceae</taxon>
        <taxon>Alcaligenes</taxon>
    </lineage>
</organism>
<accession>A0ABU3MUD6</accession>
<dbReference type="RefSeq" id="WP_268378265.1">
    <property type="nucleotide sequence ID" value="NZ_JAPQTC020000004.1"/>
</dbReference>
<evidence type="ECO:0000313" key="3">
    <source>
        <dbReference type="EMBL" id="MDT8505162.1"/>
    </source>
</evidence>
<keyword evidence="4" id="KW-1185">Reference proteome</keyword>